<dbReference type="GO" id="GO:0016342">
    <property type="term" value="C:catenin complex"/>
    <property type="evidence" value="ECO:0007669"/>
    <property type="project" value="TreeGrafter"/>
</dbReference>
<dbReference type="InterPro" id="IPR006644">
    <property type="entry name" value="Cadg"/>
</dbReference>
<dbReference type="Gene3D" id="2.60.40.60">
    <property type="entry name" value="Cadherins"/>
    <property type="match status" value="10"/>
</dbReference>
<dbReference type="InterPro" id="IPR039808">
    <property type="entry name" value="Cadherin"/>
</dbReference>
<evidence type="ECO:0000256" key="6">
    <source>
        <dbReference type="ARBA" id="ARBA00022989"/>
    </source>
</evidence>
<feature type="domain" description="Cadherin" evidence="8">
    <location>
        <begin position="1068"/>
        <end position="1158"/>
    </location>
</feature>
<dbReference type="GO" id="GO:0007156">
    <property type="term" value="P:homophilic cell adhesion via plasma membrane adhesion molecules"/>
    <property type="evidence" value="ECO:0007669"/>
    <property type="project" value="InterPro"/>
</dbReference>
<dbReference type="PRINTS" id="PR00313">
    <property type="entry name" value="CABNDNGRPT"/>
</dbReference>
<reference evidence="9 10" key="1">
    <citation type="submission" date="2020-05" db="EMBL/GenBank/DDBJ databases">
        <title>Complete genome sequence of of a novel Thermoleptolyngbya strain isolated from hot springs of Ganzi, Sichuan China.</title>
        <authorList>
            <person name="Tang J."/>
            <person name="Daroch M."/>
            <person name="Li L."/>
            <person name="Waleron K."/>
            <person name="Waleron M."/>
            <person name="Waleron M."/>
        </authorList>
    </citation>
    <scope>NUCLEOTIDE SEQUENCE [LARGE SCALE GENOMIC DNA]</scope>
    <source>
        <strain evidence="9 10">PKUAC-SCTA183</strain>
    </source>
</reference>
<feature type="domain" description="Cadherin" evidence="8">
    <location>
        <begin position="1379"/>
        <end position="1480"/>
    </location>
</feature>
<evidence type="ECO:0000313" key="10">
    <source>
        <dbReference type="Proteomes" id="UP000505210"/>
    </source>
</evidence>
<evidence type="ECO:0000256" key="3">
    <source>
        <dbReference type="ARBA" id="ARBA00022729"/>
    </source>
</evidence>
<dbReference type="InterPro" id="IPR002126">
    <property type="entry name" value="Cadherin-like_dom"/>
</dbReference>
<dbReference type="KEGG" id="theu:HPC62_14530"/>
<dbReference type="PANTHER" id="PTHR24027">
    <property type="entry name" value="CADHERIN-23"/>
    <property type="match status" value="1"/>
</dbReference>
<evidence type="ECO:0000256" key="7">
    <source>
        <dbReference type="ARBA" id="ARBA00023136"/>
    </source>
</evidence>
<dbReference type="EMBL" id="CP053661">
    <property type="protein sequence ID" value="QKD83250.1"/>
    <property type="molecule type" value="Genomic_DNA"/>
</dbReference>
<dbReference type="PROSITE" id="PS50268">
    <property type="entry name" value="CADHERIN_2"/>
    <property type="match status" value="10"/>
</dbReference>
<dbReference type="InterPro" id="IPR011049">
    <property type="entry name" value="Serralysin-like_metalloprot_C"/>
</dbReference>
<dbReference type="InterPro" id="IPR018511">
    <property type="entry name" value="Hemolysin-typ_Ca-bd_CS"/>
</dbReference>
<accession>A0A6M8BG98</accession>
<feature type="domain" description="Cadherin" evidence="8">
    <location>
        <begin position="1272"/>
        <end position="1373"/>
    </location>
</feature>
<dbReference type="Pfam" id="PF00353">
    <property type="entry name" value="HemolysinCabind"/>
    <property type="match status" value="4"/>
</dbReference>
<evidence type="ECO:0000259" key="8">
    <source>
        <dbReference type="PROSITE" id="PS50268"/>
    </source>
</evidence>
<dbReference type="GO" id="GO:0016477">
    <property type="term" value="P:cell migration"/>
    <property type="evidence" value="ECO:0007669"/>
    <property type="project" value="TreeGrafter"/>
</dbReference>
<feature type="domain" description="Cadherin" evidence="8">
    <location>
        <begin position="742"/>
        <end position="862"/>
    </location>
</feature>
<dbReference type="SUPFAM" id="SSF82171">
    <property type="entry name" value="DPP6 N-terminal domain-like"/>
    <property type="match status" value="1"/>
</dbReference>
<keyword evidence="4" id="KW-0677">Repeat</keyword>
<dbReference type="GO" id="GO:0045296">
    <property type="term" value="F:cadherin binding"/>
    <property type="evidence" value="ECO:0007669"/>
    <property type="project" value="TreeGrafter"/>
</dbReference>
<evidence type="ECO:0000256" key="5">
    <source>
        <dbReference type="ARBA" id="ARBA00022837"/>
    </source>
</evidence>
<comment type="subcellular location">
    <subcellularLocation>
        <location evidence="1">Membrane</location>
        <topology evidence="1">Single-pass membrane protein</topology>
    </subcellularLocation>
</comment>
<dbReference type="Gene3D" id="2.150.10.10">
    <property type="entry name" value="Serralysin-like metalloprotease, C-terminal"/>
    <property type="match status" value="2"/>
</dbReference>
<dbReference type="PRINTS" id="PR00205">
    <property type="entry name" value="CADHERIN"/>
</dbReference>
<protein>
    <recommendedName>
        <fullName evidence="8">Cadherin domain-containing protein</fullName>
    </recommendedName>
</protein>
<dbReference type="SUPFAM" id="SSF49313">
    <property type="entry name" value="Cadherin-like"/>
    <property type="match status" value="10"/>
</dbReference>
<feature type="domain" description="Cadherin" evidence="8">
    <location>
        <begin position="952"/>
        <end position="1072"/>
    </location>
</feature>
<dbReference type="InterPro" id="IPR015919">
    <property type="entry name" value="Cadherin-like_sf"/>
</dbReference>
<organism evidence="9 10">
    <name type="scientific">Thermoleptolyngbya sichuanensis A183</name>
    <dbReference type="NCBI Taxonomy" id="2737172"/>
    <lineage>
        <taxon>Bacteria</taxon>
        <taxon>Bacillati</taxon>
        <taxon>Cyanobacteriota</taxon>
        <taxon>Cyanophyceae</taxon>
        <taxon>Oculatellales</taxon>
        <taxon>Oculatellaceae</taxon>
        <taxon>Thermoleptolyngbya</taxon>
        <taxon>Thermoleptolyngbya sichuanensis</taxon>
    </lineage>
</organism>
<name>A0A6M8BG98_9CYAN</name>
<dbReference type="Proteomes" id="UP000505210">
    <property type="component" value="Chromosome"/>
</dbReference>
<dbReference type="Pfam" id="PF00028">
    <property type="entry name" value="Cadherin"/>
    <property type="match status" value="8"/>
</dbReference>
<dbReference type="InterPro" id="IPR001343">
    <property type="entry name" value="Hemolysn_Ca-bd"/>
</dbReference>
<proteinExistence type="predicted"/>
<evidence type="ECO:0000313" key="9">
    <source>
        <dbReference type="EMBL" id="QKD83250.1"/>
    </source>
</evidence>
<sequence>MSSVNFVGSEFPINTITTGSQSTSLLTAEAFSTRAIAVDGSGGFVVVWTGPDGGGSNTGIYARRFDSAGVAQSLFDADSSSLVSTDARINTTTANIQRLASVAADADGNFIVVWESIQDPVTGDSGVYAQRFDKDGNRIGGETQIHTNVLGEQTEVSVAMAPTGEFVVTWTSDVGDGDGTGVFVRRFNSAGVAQPINPPMGPASTNDVQVNTTTDRNQRFSNVAIAPDGSFVVTWSSVLQDGDGYGVYAQRFSSTGARVGPEFPVNTTTASNQQNSHVAIAPDGSFVITWSSENQDGSSWGVYARLFDSNGDPLTGEILVNQFTTGEQRYSTVAMDSDGNFVVTWQSFSQPSETVTTTGIVARRFSRTGTPLGDEFLVNTTTPGDQRFPAVGVAPSGNFVVVWTGPDANGTGVYGQRFSPPTSTAPTDILLTPASFPENSPLDTVIGNLSAIDPDGDIVTNFQLIDSVNFPDNNSFEIQTGSGGPILVLRAAADFETKNSYTIKIRATDPNGLSYDKEVVVAVTNVNEAPTAINLDPQSVDENVPIGTEVGIFTTIDPDFVDTHTYTLVSGTGDTDNASFTIVGNQLRLNVSPDFETKNSYTIRVRTTDSGNLFFEQVFTITINDIDETPPNQAPTAIALTPTNVDENVPVGTTVGTFTTTDPDTGDTHTYTLVAGTGDTDNASFTIVGNQLRLNVSPDFETKDSYTIRVRTTDSGNLFFEQSFTITINDIDETPPNQAPTAIALTPTNVDENVPVGTTVGTFTTTDPDTGDTHTYTLVSGTGDTDNASFTIVGNQLRLNVSPDFETKNSYTIRVRTTDSGNLFFEQSFIITINDIDETPPNQTPTAIALTPTNVDENVPVGTTVGTFTTTDPDTGDTHTYTLVSGTGDTDNASFTIVGNQLRLNVSPDFETKNSYTIRVRTTDSGNLFFEQSFIITINDIDETPPNQTPTAIALTPTNVDENVPVGTTVGTFTTTDPDTGDTHTYTLVSGTGDTDNASFTIVGNQLRLNVSPDFETKNSYTIRVRTTDSGNLFFEQSFIITINDIDETPPNQTPTAIALTPTNVDENVPVGTTVGTFTTTDPDTGDTHTYTLVAGTGDTDNASFTIVGNQLRLNVSPDFETKNSYTIRVRTTDSGNLFFEQSFTITINDLPEGPPPVNEAPTAIALTPTNVDENVPVGTTVGTFTTTDPDTGDTHTYTLVAGTGDTDNASFTIVGNQLRLNVSPDFETKNSYTIRVRTTDSGNLFFEQSFTITINDLPEGPPPPVNEAPTAIALTPTNVDENVPVGTTVGTFTTTDPDTGDTHTYTLVAGTGDTDNASFTIVGNQLRLNVSPDFETKNSYTIRVRTTDSGNLFFEQVFTITINDLPELPPVVNQPPTDIALSSLSVLENVPANTIIGQFDSSDPDHSSGFTYTLVSGAGSTDNAAFLIEGDRLRIRSSPDFETKRSYSIRVRTTDPSGGSFEKVFIISVLDVDETPPNVSASIVVDLNGTAAGIDFSIGAPTVASIKVAAPNATITKTSPTNLTQLVVNLTNPINGASERLIADVSGTNLRTNYDPTGVLTIWGSAPASVYQQVLRTVTYENSAAVPNTSTRTIFAAASDGQTFSPIARTTLNFVGLRQVDGTDGDDVLVTTPNTDLLSGRAGNDIVRSTLANLRQQDVIRGGPGVDTFVLTDGTGTITVNVGNFNSQLPDVSPGTLVTEFEVFDLSGFRGNALMIGADNFDDYLVGGLGNDTLDGGTGNDTLIGGPGNDVYIVRSPADTIIERPNEGNDTVQAAVNYTLPDHVENLVLIDNARTGTGNTQNNRITGNALRNLLRGGAGNDTLVGLAGADTLLGEEGNDLLDGGRGRNILTGGQGRDTFVFGVGRGLGRSIVTDFNLRQDRILVRGTGLSAGRIDAAQFIRGTSARRQSDRFIYDAATGRLFFDPDGTGSQRQVLIGTLSNRPSLGAGNIIVG</sequence>
<keyword evidence="3" id="KW-0732">Signal</keyword>
<dbReference type="PROSITE" id="PS00330">
    <property type="entry name" value="HEMOLYSIN_CALCIUM"/>
    <property type="match status" value="2"/>
</dbReference>
<gene>
    <name evidence="9" type="ORF">HPC62_14530</name>
</gene>
<evidence type="ECO:0000256" key="4">
    <source>
        <dbReference type="ARBA" id="ARBA00022737"/>
    </source>
</evidence>
<feature type="domain" description="Cadherin" evidence="8">
    <location>
        <begin position="428"/>
        <end position="532"/>
    </location>
</feature>
<feature type="domain" description="Cadherin" evidence="8">
    <location>
        <begin position="1164"/>
        <end position="1266"/>
    </location>
</feature>
<keyword evidence="5" id="KW-0106">Calcium</keyword>
<keyword evidence="6" id="KW-1133">Transmembrane helix</keyword>
<keyword evidence="7" id="KW-0472">Membrane</keyword>
<dbReference type="RefSeq" id="WP_172356798.1">
    <property type="nucleotide sequence ID" value="NZ_CP053661.1"/>
</dbReference>
<dbReference type="SMART" id="SM00112">
    <property type="entry name" value="CA"/>
    <property type="match status" value="10"/>
</dbReference>
<feature type="domain" description="Cadherin" evidence="8">
    <location>
        <begin position="858"/>
        <end position="948"/>
    </location>
</feature>
<dbReference type="SMART" id="SM00736">
    <property type="entry name" value="CADG"/>
    <property type="match status" value="8"/>
</dbReference>
<dbReference type="GO" id="GO:0005509">
    <property type="term" value="F:calcium ion binding"/>
    <property type="evidence" value="ECO:0007669"/>
    <property type="project" value="InterPro"/>
</dbReference>
<feature type="domain" description="Cadherin" evidence="8">
    <location>
        <begin position="637"/>
        <end position="742"/>
    </location>
</feature>
<dbReference type="CDD" id="cd11304">
    <property type="entry name" value="Cadherin_repeat"/>
    <property type="match status" value="4"/>
</dbReference>
<dbReference type="PANTHER" id="PTHR24027:SF422">
    <property type="entry name" value="CADHERIN DOMAIN-CONTAINING PROTEIN"/>
    <property type="match status" value="1"/>
</dbReference>
<evidence type="ECO:0000256" key="1">
    <source>
        <dbReference type="ARBA" id="ARBA00004167"/>
    </source>
</evidence>
<keyword evidence="2" id="KW-0812">Transmembrane</keyword>
<dbReference type="SUPFAM" id="SSF51120">
    <property type="entry name" value="beta-Roll"/>
    <property type="match status" value="2"/>
</dbReference>
<feature type="domain" description="Cadherin" evidence="8">
    <location>
        <begin position="539"/>
        <end position="637"/>
    </location>
</feature>
<dbReference type="GO" id="GO:0008013">
    <property type="term" value="F:beta-catenin binding"/>
    <property type="evidence" value="ECO:0007669"/>
    <property type="project" value="TreeGrafter"/>
</dbReference>
<keyword evidence="10" id="KW-1185">Reference proteome</keyword>
<evidence type="ECO:0000256" key="2">
    <source>
        <dbReference type="ARBA" id="ARBA00022692"/>
    </source>
</evidence>